<reference evidence="1 2" key="1">
    <citation type="submission" date="2020-07" db="EMBL/GenBank/DDBJ databases">
        <title>Sequencing the genomes of 1000 actinobacteria strains.</title>
        <authorList>
            <person name="Klenk H.-P."/>
        </authorList>
    </citation>
    <scope>NUCLEOTIDE SEQUENCE [LARGE SCALE GENOMIC DNA]</scope>
    <source>
        <strain evidence="1 2">DSM 45117</strain>
    </source>
</reference>
<sequence length="225" mass="25246">MPDPTWQASLDFLRDLHGISAAQVNAITLAQARDRWQHAVIARTSMHDLLFTLPGDGYPFTSSVRVQSANGRYVLLRWENDRLVEEKTAEVETIDALLDTFLERLTSPTLTCRHCGRPVVVSAEQFEVFERMHYNCFHHLFEHDPFDPDEECIAGGCPSASIGPAIRREEPRDSIVEELIDDLAVSKLGAQSAAVRIERRGPGMLAVTFGASTYLISVRAEPRQR</sequence>
<accession>A0ABX2S7I4</accession>
<dbReference type="EMBL" id="JACBZA010000001">
    <property type="protein sequence ID" value="NYH85241.1"/>
    <property type="molecule type" value="Genomic_DNA"/>
</dbReference>
<evidence type="ECO:0000313" key="2">
    <source>
        <dbReference type="Proteomes" id="UP000533017"/>
    </source>
</evidence>
<organism evidence="1 2">
    <name type="scientific">Actinopolymorpha cephalotaxi</name>
    <dbReference type="NCBI Taxonomy" id="504797"/>
    <lineage>
        <taxon>Bacteria</taxon>
        <taxon>Bacillati</taxon>
        <taxon>Actinomycetota</taxon>
        <taxon>Actinomycetes</taxon>
        <taxon>Propionibacteriales</taxon>
        <taxon>Actinopolymorphaceae</taxon>
        <taxon>Actinopolymorpha</taxon>
    </lineage>
</organism>
<dbReference type="RefSeq" id="WP_092888498.1">
    <property type="nucleotide sequence ID" value="NZ_FOOI01000018.1"/>
</dbReference>
<comment type="caution">
    <text evidence="1">The sequence shown here is derived from an EMBL/GenBank/DDBJ whole genome shotgun (WGS) entry which is preliminary data.</text>
</comment>
<proteinExistence type="predicted"/>
<protein>
    <submittedName>
        <fullName evidence="1">Uncharacterized protein</fullName>
    </submittedName>
</protein>
<name>A0ABX2S7I4_9ACTN</name>
<dbReference type="Proteomes" id="UP000533017">
    <property type="component" value="Unassembled WGS sequence"/>
</dbReference>
<gene>
    <name evidence="1" type="ORF">FHR37_004092</name>
</gene>
<keyword evidence="2" id="KW-1185">Reference proteome</keyword>
<evidence type="ECO:0000313" key="1">
    <source>
        <dbReference type="EMBL" id="NYH85241.1"/>
    </source>
</evidence>